<keyword evidence="2 6" id="KW-0689">Ribosomal protein</keyword>
<dbReference type="CDD" id="cd00473">
    <property type="entry name" value="bS6"/>
    <property type="match status" value="1"/>
</dbReference>
<dbReference type="InterPro" id="IPR020814">
    <property type="entry name" value="Ribosomal_S6_plastid/chlpt"/>
</dbReference>
<dbReference type="GO" id="GO:0019843">
    <property type="term" value="F:rRNA binding"/>
    <property type="evidence" value="ECO:0007669"/>
    <property type="project" value="UniProtKB-UniRule"/>
</dbReference>
<dbReference type="GO" id="GO:1990904">
    <property type="term" value="C:ribonucleoprotein complex"/>
    <property type="evidence" value="ECO:0007669"/>
    <property type="project" value="UniProtKB-KW"/>
</dbReference>
<evidence type="ECO:0000256" key="3">
    <source>
        <dbReference type="ARBA" id="ARBA00023274"/>
    </source>
</evidence>
<reference evidence="7" key="1">
    <citation type="submission" date="2023-07" db="EMBL/GenBank/DDBJ databases">
        <title>Genomic Encyclopedia of Type Strains, Phase IV (KMG-IV): sequencing the most valuable type-strain genomes for metagenomic binning, comparative biology and taxonomic classification.</title>
        <authorList>
            <person name="Goeker M."/>
        </authorList>
    </citation>
    <scope>NUCLEOTIDE SEQUENCE</scope>
    <source>
        <strain evidence="7">DSM 24202</strain>
    </source>
</reference>
<dbReference type="EMBL" id="JAUSVL010000001">
    <property type="protein sequence ID" value="MDQ0290391.1"/>
    <property type="molecule type" value="Genomic_DNA"/>
</dbReference>
<keyword evidence="6" id="KW-0694">RNA-binding</keyword>
<gene>
    <name evidence="6" type="primary">rpsF</name>
    <name evidence="7" type="ORF">J3R75_002498</name>
</gene>
<dbReference type="Pfam" id="PF01250">
    <property type="entry name" value="Ribosomal_S6"/>
    <property type="match status" value="1"/>
</dbReference>
<dbReference type="InterPro" id="IPR014717">
    <property type="entry name" value="Transl_elong_EF1B/ribsomal_bS6"/>
</dbReference>
<dbReference type="SUPFAM" id="SSF54995">
    <property type="entry name" value="Ribosomal protein S6"/>
    <property type="match status" value="1"/>
</dbReference>
<dbReference type="Proteomes" id="UP001238163">
    <property type="component" value="Unassembled WGS sequence"/>
</dbReference>
<dbReference type="RefSeq" id="WP_307261888.1">
    <property type="nucleotide sequence ID" value="NZ_JAUSVL010000001.1"/>
</dbReference>
<sequence length="131" mass="15211">MTKYEAVFILDPRKIEGNGEVFSQGVETFLKEIGGNVTRVKCLERRAFARPIGKIKAGVYWDYVLELPESAVAQIHEKYSLNATVLRMATFLYTDGQDDDVFKPRDEHDRLFREEGFQDSYDRDERPSRGR</sequence>
<dbReference type="InterPro" id="IPR000529">
    <property type="entry name" value="Ribosomal_bS6"/>
</dbReference>
<dbReference type="Gene3D" id="3.30.70.60">
    <property type="match status" value="1"/>
</dbReference>
<protein>
    <recommendedName>
        <fullName evidence="5 6">Small ribosomal subunit protein bS6</fullName>
    </recommendedName>
</protein>
<dbReference type="InterPro" id="IPR035980">
    <property type="entry name" value="Ribosomal_bS6_sf"/>
</dbReference>
<evidence type="ECO:0000313" key="7">
    <source>
        <dbReference type="EMBL" id="MDQ0290391.1"/>
    </source>
</evidence>
<comment type="similarity">
    <text evidence="1 6">Belongs to the bacterial ribosomal protein bS6 family.</text>
</comment>
<dbReference type="GO" id="GO:0006412">
    <property type="term" value="P:translation"/>
    <property type="evidence" value="ECO:0007669"/>
    <property type="project" value="UniProtKB-UniRule"/>
</dbReference>
<proteinExistence type="inferred from homology"/>
<keyword evidence="3 6" id="KW-0687">Ribonucleoprotein</keyword>
<evidence type="ECO:0000313" key="8">
    <source>
        <dbReference type="Proteomes" id="UP001238163"/>
    </source>
</evidence>
<evidence type="ECO:0000256" key="4">
    <source>
        <dbReference type="ARBA" id="ARBA00035104"/>
    </source>
</evidence>
<comment type="function">
    <text evidence="4 6">Binds together with bS18 to 16S ribosomal RNA.</text>
</comment>
<evidence type="ECO:0000256" key="1">
    <source>
        <dbReference type="ARBA" id="ARBA00009512"/>
    </source>
</evidence>
<dbReference type="GO" id="GO:0003735">
    <property type="term" value="F:structural constituent of ribosome"/>
    <property type="evidence" value="ECO:0007669"/>
    <property type="project" value="InterPro"/>
</dbReference>
<comment type="caution">
    <text evidence="7">The sequence shown here is derived from an EMBL/GenBank/DDBJ whole genome shotgun (WGS) entry which is preliminary data.</text>
</comment>
<evidence type="ECO:0000256" key="6">
    <source>
        <dbReference type="HAMAP-Rule" id="MF_00360"/>
    </source>
</evidence>
<evidence type="ECO:0000256" key="5">
    <source>
        <dbReference type="ARBA" id="ARBA00035294"/>
    </source>
</evidence>
<keyword evidence="6" id="KW-0699">rRNA-binding</keyword>
<accession>A0AAE3VHJ8</accession>
<dbReference type="AlphaFoldDB" id="A0AAE3VHJ8"/>
<dbReference type="HAMAP" id="MF_00360">
    <property type="entry name" value="Ribosomal_bS6"/>
    <property type="match status" value="1"/>
</dbReference>
<name>A0AAE3VHJ8_9BACT</name>
<keyword evidence="8" id="KW-1185">Reference proteome</keyword>
<organism evidence="7 8">
    <name type="scientific">Oligosphaera ethanolica</name>
    <dbReference type="NCBI Taxonomy" id="760260"/>
    <lineage>
        <taxon>Bacteria</taxon>
        <taxon>Pseudomonadati</taxon>
        <taxon>Lentisphaerota</taxon>
        <taxon>Oligosphaeria</taxon>
        <taxon>Oligosphaerales</taxon>
        <taxon>Oligosphaeraceae</taxon>
        <taxon>Oligosphaera</taxon>
    </lineage>
</organism>
<dbReference type="GO" id="GO:0005840">
    <property type="term" value="C:ribosome"/>
    <property type="evidence" value="ECO:0007669"/>
    <property type="project" value="UniProtKB-KW"/>
</dbReference>
<evidence type="ECO:0000256" key="2">
    <source>
        <dbReference type="ARBA" id="ARBA00022980"/>
    </source>
</evidence>